<reference evidence="2" key="1">
    <citation type="submission" date="2020-05" db="EMBL/GenBank/DDBJ databases">
        <title>Mycena genomes resolve the evolution of fungal bioluminescence.</title>
        <authorList>
            <person name="Tsai I.J."/>
        </authorList>
    </citation>
    <scope>NUCLEOTIDE SEQUENCE</scope>
    <source>
        <strain evidence="2">160909Yilan</strain>
    </source>
</reference>
<evidence type="ECO:0000313" key="2">
    <source>
        <dbReference type="EMBL" id="KAF7366709.1"/>
    </source>
</evidence>
<protein>
    <submittedName>
        <fullName evidence="2">Uncharacterized protein</fullName>
    </submittedName>
</protein>
<evidence type="ECO:0000256" key="1">
    <source>
        <dbReference type="SAM" id="MobiDB-lite"/>
    </source>
</evidence>
<name>A0A8H6YXW1_9AGAR</name>
<evidence type="ECO:0000313" key="3">
    <source>
        <dbReference type="Proteomes" id="UP000623467"/>
    </source>
</evidence>
<accession>A0A8H6YXW1</accession>
<dbReference type="Proteomes" id="UP000623467">
    <property type="component" value="Unassembled WGS sequence"/>
</dbReference>
<feature type="compositionally biased region" description="Pro residues" evidence="1">
    <location>
        <begin position="45"/>
        <end position="60"/>
    </location>
</feature>
<feature type="region of interest" description="Disordered" evidence="1">
    <location>
        <begin position="128"/>
        <end position="152"/>
    </location>
</feature>
<organism evidence="2 3">
    <name type="scientific">Mycena sanguinolenta</name>
    <dbReference type="NCBI Taxonomy" id="230812"/>
    <lineage>
        <taxon>Eukaryota</taxon>
        <taxon>Fungi</taxon>
        <taxon>Dikarya</taxon>
        <taxon>Basidiomycota</taxon>
        <taxon>Agaricomycotina</taxon>
        <taxon>Agaricomycetes</taxon>
        <taxon>Agaricomycetidae</taxon>
        <taxon>Agaricales</taxon>
        <taxon>Marasmiineae</taxon>
        <taxon>Mycenaceae</taxon>
        <taxon>Mycena</taxon>
    </lineage>
</organism>
<dbReference type="AlphaFoldDB" id="A0A8H6YXW1"/>
<feature type="region of interest" description="Disordered" evidence="1">
    <location>
        <begin position="1"/>
        <end position="81"/>
    </location>
</feature>
<dbReference type="EMBL" id="JACAZH010000006">
    <property type="protein sequence ID" value="KAF7366709.1"/>
    <property type="molecule type" value="Genomic_DNA"/>
</dbReference>
<gene>
    <name evidence="2" type="ORF">MSAN_00929000</name>
</gene>
<sequence length="152" mass="16187">MRERAPKPYAPATPAERQDAPAQRGQVHSNPGTRARTRLGRRTLSPPPLKSCPPDPNPPARDPHVSTAPCRTPVLRPAKSNPVPPVLAVASAFAPAASTPAHSLRCTPNPARILLPAEQERAAPRLGFKPAAPHQLSRLESTPAPTPMKSSR</sequence>
<proteinExistence type="predicted"/>
<keyword evidence="3" id="KW-1185">Reference proteome</keyword>
<comment type="caution">
    <text evidence="2">The sequence shown here is derived from an EMBL/GenBank/DDBJ whole genome shotgun (WGS) entry which is preliminary data.</text>
</comment>